<comment type="caution">
    <text evidence="2">The sequence shown here is derived from an EMBL/GenBank/DDBJ whole genome shotgun (WGS) entry which is preliminary data.</text>
</comment>
<reference evidence="2 3" key="1">
    <citation type="journal article" date="2021" name="Nat. Commun.">
        <title>Genetic determinants of endophytism in the Arabidopsis root mycobiome.</title>
        <authorList>
            <person name="Mesny F."/>
            <person name="Miyauchi S."/>
            <person name="Thiergart T."/>
            <person name="Pickel B."/>
            <person name="Atanasova L."/>
            <person name="Karlsson M."/>
            <person name="Huettel B."/>
            <person name="Barry K.W."/>
            <person name="Haridas S."/>
            <person name="Chen C."/>
            <person name="Bauer D."/>
            <person name="Andreopoulos W."/>
            <person name="Pangilinan J."/>
            <person name="LaButti K."/>
            <person name="Riley R."/>
            <person name="Lipzen A."/>
            <person name="Clum A."/>
            <person name="Drula E."/>
            <person name="Henrissat B."/>
            <person name="Kohler A."/>
            <person name="Grigoriev I.V."/>
            <person name="Martin F.M."/>
            <person name="Hacquard S."/>
        </authorList>
    </citation>
    <scope>NUCLEOTIDE SEQUENCE [LARGE SCALE GENOMIC DNA]</scope>
    <source>
        <strain evidence="2 3">MPI-CAGE-CH-0241</strain>
    </source>
</reference>
<dbReference type="EMBL" id="JAGPYM010000008">
    <property type="protein sequence ID" value="KAH6891265.1"/>
    <property type="molecule type" value="Genomic_DNA"/>
</dbReference>
<feature type="region of interest" description="Disordered" evidence="1">
    <location>
        <begin position="250"/>
        <end position="305"/>
    </location>
</feature>
<evidence type="ECO:0000313" key="3">
    <source>
        <dbReference type="Proteomes" id="UP000777438"/>
    </source>
</evidence>
<sequence length="305" mass="34365">MHCQRPSIGASCLRELLSNVHRESSGPRLNRIYPQHSNDIMVLSTLAHPPRSPNLRLSLKPQASNPCFPSPLKARSCQPDCLKLGSIASSAERYFRHPSSRRRARNLPQHSISFPPSLSRDSPPWAQRGCFGLTADSHPKIIPQANKRKPPREIDPNSGEIERRVVCDGRCGFRRVIVSNVKCRVGVRSTWHSTAGDELLFGCGRFHLICERYRYLERVTLWSACPAVLGTHPRPQDFCSLWVPRAGRPQQTSKGALELQQRREVPRGRCVRGPEVPHPLAQRSPLPLTALPTTPYPKDRLWTEG</sequence>
<evidence type="ECO:0000313" key="2">
    <source>
        <dbReference type="EMBL" id="KAH6891265.1"/>
    </source>
</evidence>
<proteinExistence type="predicted"/>
<gene>
    <name evidence="2" type="ORF">B0T10DRAFT_306758</name>
</gene>
<name>A0A9P9ARI7_9HYPO</name>
<keyword evidence="3" id="KW-1185">Reference proteome</keyword>
<dbReference type="AlphaFoldDB" id="A0A9P9ARI7"/>
<dbReference type="Proteomes" id="UP000777438">
    <property type="component" value="Unassembled WGS sequence"/>
</dbReference>
<organism evidence="2 3">
    <name type="scientific">Thelonectria olida</name>
    <dbReference type="NCBI Taxonomy" id="1576542"/>
    <lineage>
        <taxon>Eukaryota</taxon>
        <taxon>Fungi</taxon>
        <taxon>Dikarya</taxon>
        <taxon>Ascomycota</taxon>
        <taxon>Pezizomycotina</taxon>
        <taxon>Sordariomycetes</taxon>
        <taxon>Hypocreomycetidae</taxon>
        <taxon>Hypocreales</taxon>
        <taxon>Nectriaceae</taxon>
        <taxon>Thelonectria</taxon>
    </lineage>
</organism>
<protein>
    <submittedName>
        <fullName evidence="2">Uncharacterized protein</fullName>
    </submittedName>
</protein>
<accession>A0A9P9ARI7</accession>
<evidence type="ECO:0000256" key="1">
    <source>
        <dbReference type="SAM" id="MobiDB-lite"/>
    </source>
</evidence>